<name>A0A6J4V1S6_9BACT</name>
<evidence type="ECO:0000313" key="2">
    <source>
        <dbReference type="EMBL" id="CAA9566026.1"/>
    </source>
</evidence>
<evidence type="ECO:0000259" key="1">
    <source>
        <dbReference type="Pfam" id="PF00144"/>
    </source>
</evidence>
<proteinExistence type="predicted"/>
<accession>A0A6J4V1S6</accession>
<dbReference type="SUPFAM" id="SSF56601">
    <property type="entry name" value="beta-lactamase/transpeptidase-like"/>
    <property type="match status" value="1"/>
</dbReference>
<gene>
    <name evidence="2" type="ORF">AVDCRST_MAG19-2267</name>
</gene>
<organism evidence="2">
    <name type="scientific">uncultured Thermomicrobiales bacterium</name>
    <dbReference type="NCBI Taxonomy" id="1645740"/>
    <lineage>
        <taxon>Bacteria</taxon>
        <taxon>Pseudomonadati</taxon>
        <taxon>Thermomicrobiota</taxon>
        <taxon>Thermomicrobia</taxon>
        <taxon>Thermomicrobiales</taxon>
        <taxon>environmental samples</taxon>
    </lineage>
</organism>
<reference evidence="2" key="1">
    <citation type="submission" date="2020-02" db="EMBL/GenBank/DDBJ databases">
        <authorList>
            <person name="Meier V. D."/>
        </authorList>
    </citation>
    <scope>NUCLEOTIDE SEQUENCE</scope>
    <source>
        <strain evidence="2">AVDCRST_MAG19</strain>
    </source>
</reference>
<dbReference type="Gene3D" id="3.40.710.10">
    <property type="entry name" value="DD-peptidase/beta-lactamase superfamily"/>
    <property type="match status" value="1"/>
</dbReference>
<dbReference type="EMBL" id="CADCWL010000104">
    <property type="protein sequence ID" value="CAA9566026.1"/>
    <property type="molecule type" value="Genomic_DNA"/>
</dbReference>
<feature type="domain" description="Beta-lactamase-related" evidence="1">
    <location>
        <begin position="32"/>
        <end position="363"/>
    </location>
</feature>
<sequence>METADDVTPAGPVGKPRLGGALRAIDGWLGPQGASGVGAVVWHRGRVAAERYAGEGRPGAPVDARTIFPLASVTKPVTAAVVMTLVEEGLVSLDESVGRLVPEFRADPEAEGLDPARERLRPNITVRQLLAHTSGLPEDLGPREGRYAERVELNTIVDAMCRLPLVSAPGSELRYSNAGYGVLTRLVERLTGQEFWEVARRRVLLPMRLRDTIARPSPEVTDRVALLADTTHAGTELETYNGDYWRGLAIPWGGLFGTPRDLARFAGTFLPSGAAGPRLLSPPALRLMTADQAEGVPGGVESARVRWEVAHWGLGWEVKGGKRRHWTGELTSPETFCHFGAAGTLLWADPTQDLALAVFANRAVARIWTFILPRWARLSNAVVAAAAE</sequence>
<dbReference type="InterPro" id="IPR050789">
    <property type="entry name" value="Diverse_Enzym_Activities"/>
</dbReference>
<protein>
    <recommendedName>
        <fullName evidence="1">Beta-lactamase-related domain-containing protein</fullName>
    </recommendedName>
</protein>
<dbReference type="Pfam" id="PF00144">
    <property type="entry name" value="Beta-lactamase"/>
    <property type="match status" value="1"/>
</dbReference>
<dbReference type="InterPro" id="IPR001466">
    <property type="entry name" value="Beta-lactam-related"/>
</dbReference>
<dbReference type="InterPro" id="IPR012338">
    <property type="entry name" value="Beta-lactam/transpept-like"/>
</dbReference>
<dbReference type="PANTHER" id="PTHR43283">
    <property type="entry name" value="BETA-LACTAMASE-RELATED"/>
    <property type="match status" value="1"/>
</dbReference>
<dbReference type="AlphaFoldDB" id="A0A6J4V1S6"/>